<dbReference type="InterPro" id="IPR012422">
    <property type="entry name" value="Cyt_c_oxidase_su4_bac-aa3"/>
</dbReference>
<protein>
    <submittedName>
        <fullName evidence="3">Aa3-type cytochrome c oxidase subunit IV</fullName>
    </submittedName>
</protein>
<keyword evidence="1" id="KW-0472">Membrane</keyword>
<evidence type="ECO:0000313" key="4">
    <source>
        <dbReference type="Proteomes" id="UP000664122"/>
    </source>
</evidence>
<dbReference type="AlphaFoldDB" id="A0A939JSD6"/>
<feature type="transmembrane region" description="Helical" evidence="1">
    <location>
        <begin position="41"/>
        <end position="65"/>
    </location>
</feature>
<evidence type="ECO:0000256" key="1">
    <source>
        <dbReference type="SAM" id="Phobius"/>
    </source>
</evidence>
<gene>
    <name evidence="3" type="ORF">J1C48_09710</name>
</gene>
<comment type="caution">
    <text evidence="3">The sequence shown here is derived from an EMBL/GenBank/DDBJ whole genome shotgun (WGS) entry which is preliminary data.</text>
</comment>
<keyword evidence="1" id="KW-0812">Transmembrane</keyword>
<dbReference type="SUPFAM" id="SSF81469">
    <property type="entry name" value="Bacterial aa3 type cytochrome c oxidase subunit IV"/>
    <property type="match status" value="1"/>
</dbReference>
<dbReference type="Proteomes" id="UP000664122">
    <property type="component" value="Unassembled WGS sequence"/>
</dbReference>
<accession>A0A939JSD6</accession>
<dbReference type="Gene3D" id="1.20.5.160">
    <property type="entry name" value="Bacterial aa3 type cytochrome c oxidase subunit IV"/>
    <property type="match status" value="1"/>
</dbReference>
<proteinExistence type="predicted"/>
<dbReference type="EMBL" id="JAFMPP010000007">
    <property type="protein sequence ID" value="MBO0662853.1"/>
    <property type="molecule type" value="Genomic_DNA"/>
</dbReference>
<name>A0A939JSD6_9HYPH</name>
<evidence type="ECO:0000259" key="2">
    <source>
        <dbReference type="Pfam" id="PF07835"/>
    </source>
</evidence>
<sequence>MSHAAEMDYPEHEKTYALFLTLFKWGTVAVVGILLGMMVGLVIGGGILASVLVFLLTIAIGYFALR</sequence>
<dbReference type="Pfam" id="PF07835">
    <property type="entry name" value="COX4_pro_2"/>
    <property type="match status" value="1"/>
</dbReference>
<feature type="domain" description="Cytochrome c oxidase subunit IV bacterial aa3 type" evidence="2">
    <location>
        <begin position="2"/>
        <end position="40"/>
    </location>
</feature>
<organism evidence="3 4">
    <name type="scientific">Jiella flava</name>
    <dbReference type="NCBI Taxonomy" id="2816857"/>
    <lineage>
        <taxon>Bacteria</taxon>
        <taxon>Pseudomonadati</taxon>
        <taxon>Pseudomonadota</taxon>
        <taxon>Alphaproteobacteria</taxon>
        <taxon>Hyphomicrobiales</taxon>
        <taxon>Aurantimonadaceae</taxon>
        <taxon>Jiella</taxon>
    </lineage>
</organism>
<reference evidence="3" key="1">
    <citation type="submission" date="2021-03" db="EMBL/GenBank/DDBJ databases">
        <title>Whole genome sequence of Jiella sp. CQZ9-1.</title>
        <authorList>
            <person name="Tuo L."/>
        </authorList>
    </citation>
    <scope>NUCLEOTIDE SEQUENCE</scope>
    <source>
        <strain evidence="3">CQZ9-1</strain>
    </source>
</reference>
<feature type="transmembrane region" description="Helical" evidence="1">
    <location>
        <begin position="16"/>
        <end position="35"/>
    </location>
</feature>
<evidence type="ECO:0000313" key="3">
    <source>
        <dbReference type="EMBL" id="MBO0662853.1"/>
    </source>
</evidence>
<keyword evidence="1" id="KW-1133">Transmembrane helix</keyword>
<dbReference type="InterPro" id="IPR036596">
    <property type="entry name" value="Cyt-C_aa3_sf"/>
</dbReference>
<keyword evidence="4" id="KW-1185">Reference proteome</keyword>